<dbReference type="InterPro" id="IPR002937">
    <property type="entry name" value="Amino_oxidase"/>
</dbReference>
<gene>
    <name evidence="2" type="ORF">SIDU_00040</name>
</gene>
<dbReference type="GO" id="GO:0016491">
    <property type="term" value="F:oxidoreductase activity"/>
    <property type="evidence" value="ECO:0007669"/>
    <property type="project" value="InterPro"/>
</dbReference>
<accession>A0A1L5BJV6</accession>
<dbReference type="EMBL" id="CP013070">
    <property type="protein sequence ID" value="APL93057.1"/>
    <property type="molecule type" value="Genomic_DNA"/>
</dbReference>
<protein>
    <recommendedName>
        <fullName evidence="1">Amine oxidase domain-containing protein</fullName>
    </recommendedName>
</protein>
<evidence type="ECO:0000313" key="2">
    <source>
        <dbReference type="EMBL" id="APL93057.1"/>
    </source>
</evidence>
<dbReference type="GO" id="GO:0005829">
    <property type="term" value="C:cytosol"/>
    <property type="evidence" value="ECO:0007669"/>
    <property type="project" value="TreeGrafter"/>
</dbReference>
<dbReference type="Gene3D" id="3.50.50.60">
    <property type="entry name" value="FAD/NAD(P)-binding domain"/>
    <property type="match status" value="1"/>
</dbReference>
<evidence type="ECO:0000259" key="1">
    <source>
        <dbReference type="Pfam" id="PF01593"/>
    </source>
</evidence>
<evidence type="ECO:0000313" key="3">
    <source>
        <dbReference type="Proteomes" id="UP000004550"/>
    </source>
</evidence>
<dbReference type="InterPro" id="IPR036188">
    <property type="entry name" value="FAD/NAD-bd_sf"/>
</dbReference>
<sequence>MVAIEGASVTHSTNAILGAGIAGLAAAKAARDMGKPATVYEARDRAGGLLDNFTIDGFRFDTAVHLSFATEPEVREVFDRTPFITHTPEATNWDHGYWLKHPAQTNMFPLPWEEKVELILGLAENTDGEIRNYRDWLIQQYGLPIAERWPLVYTEKYWTLPAEKLGTDWIGQRMRRADLREVLQGALTAETPNHYYVKEMRYPERGGYRAFIEPLIEAADVRLGHRLSRIDPVSRRLEFAQGEVTTYDRLVSTLPLPMLINCIESVPDEVRRNAATLFATSLDLVSVGFKRDDVPPALWFYIYDRDIKAARAYSPSWKSPDNAPSGCSSLQFEIYSSPQAPQDQTPEQLKQGIVDALGTMGLASPEDILVLDHRTVPFANVVFDLGMEERRDSIIRWLNTMNIQCAGRFGEWAYLWSNQAMMSGLKAGFSAFA</sequence>
<dbReference type="AlphaFoldDB" id="A0A1L5BJV6"/>
<dbReference type="Pfam" id="PF01593">
    <property type="entry name" value="Amino_oxidase"/>
    <property type="match status" value="1"/>
</dbReference>
<dbReference type="GO" id="GO:0008767">
    <property type="term" value="F:UDP-galactopyranose mutase activity"/>
    <property type="evidence" value="ECO:0007669"/>
    <property type="project" value="TreeGrafter"/>
</dbReference>
<dbReference type="SUPFAM" id="SSF51905">
    <property type="entry name" value="FAD/NAD(P)-binding domain"/>
    <property type="match status" value="1"/>
</dbReference>
<dbReference type="PANTHER" id="PTHR21197">
    <property type="entry name" value="UDP-GALACTOPYRANOSE MUTASE"/>
    <property type="match status" value="1"/>
</dbReference>
<name>A0A1L5BJV6_SPHIB</name>
<dbReference type="KEGG" id="sinb:SIDU_00040"/>
<proteinExistence type="predicted"/>
<dbReference type="Proteomes" id="UP000004550">
    <property type="component" value="Chromosome"/>
</dbReference>
<dbReference type="PANTHER" id="PTHR21197:SF0">
    <property type="entry name" value="UDP-GALACTOPYRANOSE MUTASE"/>
    <property type="match status" value="1"/>
</dbReference>
<reference evidence="2 3" key="1">
    <citation type="journal article" date="2012" name="J. Bacteriol.">
        <title>Genome sequence of Sphingobium indicum B90A, a hexachlorocyclohexane-degrading bacterium.</title>
        <authorList>
            <person name="Anand S."/>
            <person name="Sangwan N."/>
            <person name="Lata P."/>
            <person name="Kaur J."/>
            <person name="Dua A."/>
            <person name="Singh A.K."/>
            <person name="Verma M."/>
            <person name="Kaur J."/>
            <person name="Khurana J.P."/>
            <person name="Khurana P."/>
            <person name="Mathur S."/>
            <person name="Lal R."/>
        </authorList>
    </citation>
    <scope>NUCLEOTIDE SEQUENCE [LARGE SCALE GENOMIC DNA]</scope>
    <source>
        <strain evidence="3">DSM 16412 / CCM 7286 / MTCC 6364 / B90A</strain>
    </source>
</reference>
<organism evidence="2 3">
    <name type="scientific">Sphingobium indicum (strain DSM 16412 / CCM 7286 / MTCC 6364 / B90A)</name>
    <dbReference type="NCBI Taxonomy" id="861109"/>
    <lineage>
        <taxon>Bacteria</taxon>
        <taxon>Pseudomonadati</taxon>
        <taxon>Pseudomonadota</taxon>
        <taxon>Alphaproteobacteria</taxon>
        <taxon>Sphingomonadales</taxon>
        <taxon>Sphingomonadaceae</taxon>
        <taxon>Sphingobium</taxon>
    </lineage>
</organism>
<feature type="domain" description="Amine oxidase" evidence="1">
    <location>
        <begin position="21"/>
        <end position="383"/>
    </location>
</feature>
<dbReference type="GO" id="GO:0050660">
    <property type="term" value="F:flavin adenine dinucleotide binding"/>
    <property type="evidence" value="ECO:0007669"/>
    <property type="project" value="TreeGrafter"/>
</dbReference>